<dbReference type="AlphaFoldDB" id="A0A0F9GEE5"/>
<evidence type="ECO:0000259" key="1">
    <source>
        <dbReference type="Pfam" id="PF01695"/>
    </source>
</evidence>
<gene>
    <name evidence="2" type="ORF">LCGC14_1837400</name>
</gene>
<feature type="domain" description="IstB-like ATP-binding" evidence="1">
    <location>
        <begin position="55"/>
        <end position="211"/>
    </location>
</feature>
<dbReference type="InterPro" id="IPR027417">
    <property type="entry name" value="P-loop_NTPase"/>
</dbReference>
<dbReference type="EMBL" id="LAZR01018238">
    <property type="protein sequence ID" value="KKL97143.1"/>
    <property type="molecule type" value="Genomic_DNA"/>
</dbReference>
<accession>A0A0F9GEE5</accession>
<evidence type="ECO:0000313" key="2">
    <source>
        <dbReference type="EMBL" id="KKL97143.1"/>
    </source>
</evidence>
<dbReference type="Gene3D" id="3.40.50.300">
    <property type="entry name" value="P-loop containing nucleotide triphosphate hydrolases"/>
    <property type="match status" value="1"/>
</dbReference>
<protein>
    <recommendedName>
        <fullName evidence="1">IstB-like ATP-binding domain-containing protein</fullName>
    </recommendedName>
</protein>
<comment type="caution">
    <text evidence="2">The sequence shown here is derived from an EMBL/GenBank/DDBJ whole genome shotgun (WGS) entry which is preliminary data.</text>
</comment>
<name>A0A0F9GEE5_9ZZZZ</name>
<dbReference type="Pfam" id="PF01695">
    <property type="entry name" value="IstB_IS21"/>
    <property type="match status" value="1"/>
</dbReference>
<organism evidence="2">
    <name type="scientific">marine sediment metagenome</name>
    <dbReference type="NCBI Taxonomy" id="412755"/>
    <lineage>
        <taxon>unclassified sequences</taxon>
        <taxon>metagenomes</taxon>
        <taxon>ecological metagenomes</taxon>
    </lineage>
</organism>
<dbReference type="InterPro" id="IPR002611">
    <property type="entry name" value="IstB_ATP-bd"/>
</dbReference>
<feature type="non-terminal residue" evidence="2">
    <location>
        <position position="1"/>
    </location>
</feature>
<proteinExistence type="predicted"/>
<sequence length="212" mass="22647">TMGDTTTWRTPDNVPRELLQASNLPAALIVQAEQCEWPTKRPAVQAAQRWAAGEVQGLCLTGDVGVGKTCLAATATLARLATCKLPRRAPHGSHTWHDPAAPMWVSMAQLLVQLRSGFGTDMRSGAQHLVGTRCAVVFDDFDKINPTANALEVVFAALDARIQAGASVLITTNLPVGKFAVGWPQPLGQAIASRIAGYCQVVRMGGKDRRLP</sequence>
<reference evidence="2" key="1">
    <citation type="journal article" date="2015" name="Nature">
        <title>Complex archaea that bridge the gap between prokaryotes and eukaryotes.</title>
        <authorList>
            <person name="Spang A."/>
            <person name="Saw J.H."/>
            <person name="Jorgensen S.L."/>
            <person name="Zaremba-Niedzwiedzka K."/>
            <person name="Martijn J."/>
            <person name="Lind A.E."/>
            <person name="van Eijk R."/>
            <person name="Schleper C."/>
            <person name="Guy L."/>
            <person name="Ettema T.J."/>
        </authorList>
    </citation>
    <scope>NUCLEOTIDE SEQUENCE</scope>
</reference>
<dbReference type="SUPFAM" id="SSF52540">
    <property type="entry name" value="P-loop containing nucleoside triphosphate hydrolases"/>
    <property type="match status" value="1"/>
</dbReference>